<feature type="region of interest" description="Disordered" evidence="1">
    <location>
        <begin position="87"/>
        <end position="122"/>
    </location>
</feature>
<evidence type="ECO:0000256" key="1">
    <source>
        <dbReference type="SAM" id="MobiDB-lite"/>
    </source>
</evidence>
<feature type="compositionally biased region" description="Basic and acidic residues" evidence="1">
    <location>
        <begin position="107"/>
        <end position="122"/>
    </location>
</feature>
<comment type="caution">
    <text evidence="2">The sequence shown here is derived from an EMBL/GenBank/DDBJ whole genome shotgun (WGS) entry which is preliminary data.</text>
</comment>
<dbReference type="EMBL" id="SRLO01000229">
    <property type="protein sequence ID" value="TNN65825.1"/>
    <property type="molecule type" value="Genomic_DNA"/>
</dbReference>
<protein>
    <submittedName>
        <fullName evidence="2">Uncharacterized protein</fullName>
    </submittedName>
</protein>
<proteinExistence type="predicted"/>
<gene>
    <name evidence="2" type="ORF">EYF80_023977</name>
</gene>
<evidence type="ECO:0000313" key="2">
    <source>
        <dbReference type="EMBL" id="TNN65825.1"/>
    </source>
</evidence>
<dbReference type="Proteomes" id="UP000314294">
    <property type="component" value="Unassembled WGS sequence"/>
</dbReference>
<accession>A0A4Z2HKK0</accession>
<keyword evidence="3" id="KW-1185">Reference proteome</keyword>
<evidence type="ECO:0000313" key="3">
    <source>
        <dbReference type="Proteomes" id="UP000314294"/>
    </source>
</evidence>
<reference evidence="2 3" key="1">
    <citation type="submission" date="2019-03" db="EMBL/GenBank/DDBJ databases">
        <title>First draft genome of Liparis tanakae, snailfish: a comprehensive survey of snailfish specific genes.</title>
        <authorList>
            <person name="Kim W."/>
            <person name="Song I."/>
            <person name="Jeong J.-H."/>
            <person name="Kim D."/>
            <person name="Kim S."/>
            <person name="Ryu S."/>
            <person name="Song J.Y."/>
            <person name="Lee S.K."/>
        </authorList>
    </citation>
    <scope>NUCLEOTIDE SEQUENCE [LARGE SCALE GENOMIC DNA]</scope>
    <source>
        <tissue evidence="2">Muscle</tissue>
    </source>
</reference>
<dbReference type="AlphaFoldDB" id="A0A4Z2HKK0"/>
<sequence length="122" mass="13644">MLPSAGPLTCLFLGGGASNEAEVSRERRGGCLKADGNELRPQRHTVLFDFAVDQQPGLHLRWFESSIKRRESAFEDACEAGRVLSARSDHTRRSARRTGAAVFVPPARERHEREKRSPRCQS</sequence>
<name>A0A4Z2HKK0_9TELE</name>
<organism evidence="2 3">
    <name type="scientific">Liparis tanakae</name>
    <name type="common">Tanaka's snailfish</name>
    <dbReference type="NCBI Taxonomy" id="230148"/>
    <lineage>
        <taxon>Eukaryota</taxon>
        <taxon>Metazoa</taxon>
        <taxon>Chordata</taxon>
        <taxon>Craniata</taxon>
        <taxon>Vertebrata</taxon>
        <taxon>Euteleostomi</taxon>
        <taxon>Actinopterygii</taxon>
        <taxon>Neopterygii</taxon>
        <taxon>Teleostei</taxon>
        <taxon>Neoteleostei</taxon>
        <taxon>Acanthomorphata</taxon>
        <taxon>Eupercaria</taxon>
        <taxon>Perciformes</taxon>
        <taxon>Cottioidei</taxon>
        <taxon>Cottales</taxon>
        <taxon>Liparidae</taxon>
        <taxon>Liparis</taxon>
    </lineage>
</organism>